<name>A0A3M6TF26_POCDA</name>
<dbReference type="PANTHER" id="PTHR19277:SF161">
    <property type="entry name" value="LAMININ G DOMAIN-CONTAINING PROTEIN"/>
    <property type="match status" value="1"/>
</dbReference>
<proteinExistence type="predicted"/>
<comment type="cofactor">
    <cofactor evidence="1">
        <name>Ca(2+)</name>
        <dbReference type="ChEBI" id="CHEBI:29108"/>
    </cofactor>
</comment>
<dbReference type="InterPro" id="IPR013320">
    <property type="entry name" value="ConA-like_dom_sf"/>
</dbReference>
<evidence type="ECO:0000256" key="4">
    <source>
        <dbReference type="ARBA" id="ARBA00023157"/>
    </source>
</evidence>
<keyword evidence="3" id="KW-0106">Calcium</keyword>
<dbReference type="PANTHER" id="PTHR19277">
    <property type="entry name" value="PENTRAXIN"/>
    <property type="match status" value="1"/>
</dbReference>
<evidence type="ECO:0000256" key="5">
    <source>
        <dbReference type="ARBA" id="ARBA00023180"/>
    </source>
</evidence>
<protein>
    <recommendedName>
        <fullName evidence="6">Pentraxin (PTX) domain-containing protein</fullName>
    </recommendedName>
</protein>
<dbReference type="Gene3D" id="3.40.50.10190">
    <property type="entry name" value="BRCT domain"/>
    <property type="match status" value="1"/>
</dbReference>
<dbReference type="InterPro" id="IPR036420">
    <property type="entry name" value="BRCT_dom_sf"/>
</dbReference>
<evidence type="ECO:0000259" key="6">
    <source>
        <dbReference type="SMART" id="SM00159"/>
    </source>
</evidence>
<dbReference type="Proteomes" id="UP000275408">
    <property type="component" value="Unassembled WGS sequence"/>
</dbReference>
<reference evidence="7 8" key="1">
    <citation type="journal article" date="2018" name="Sci. Rep.">
        <title>Comparative analysis of the Pocillopora damicornis genome highlights role of immune system in coral evolution.</title>
        <authorList>
            <person name="Cunning R."/>
            <person name="Bay R.A."/>
            <person name="Gillette P."/>
            <person name="Baker A.C."/>
            <person name="Traylor-Knowles N."/>
        </authorList>
    </citation>
    <scope>NUCLEOTIDE SEQUENCE [LARGE SCALE GENOMIC DNA]</scope>
    <source>
        <strain evidence="7">RSMAS</strain>
        <tissue evidence="7">Whole animal</tissue>
    </source>
</reference>
<dbReference type="SUPFAM" id="SSF52113">
    <property type="entry name" value="BRCT domain"/>
    <property type="match status" value="1"/>
</dbReference>
<dbReference type="InterPro" id="IPR051360">
    <property type="entry name" value="Neuronal_Pentraxin_Related"/>
</dbReference>
<dbReference type="EMBL" id="RCHS01003692">
    <property type="protein sequence ID" value="RMX40007.1"/>
    <property type="molecule type" value="Genomic_DNA"/>
</dbReference>
<dbReference type="AlphaFoldDB" id="A0A3M6TF26"/>
<gene>
    <name evidence="7" type="ORF">pdam_00017275</name>
</gene>
<accession>A0A3M6TF26</accession>
<evidence type="ECO:0000313" key="7">
    <source>
        <dbReference type="EMBL" id="RMX40007.1"/>
    </source>
</evidence>
<comment type="caution">
    <text evidence="7">The sequence shown here is derived from an EMBL/GenBank/DDBJ whole genome shotgun (WGS) entry which is preliminary data.</text>
</comment>
<dbReference type="SUPFAM" id="SSF49899">
    <property type="entry name" value="Concanavalin A-like lectins/glucanases"/>
    <property type="match status" value="1"/>
</dbReference>
<evidence type="ECO:0000313" key="8">
    <source>
        <dbReference type="Proteomes" id="UP000275408"/>
    </source>
</evidence>
<sequence>MAEASEGCALEDKASCARVSAENNIRRRFVGTKSNAGKTTEKLVEIGANKRRVVRQIPDEIVTNLELQDTVRQWHYSFLKDSRHFRKLVRVRHKLLADKIQRFEGTVNDRFNENTTHARAFPLWSILSFRPAFFPFHTPTEKVRIVSIDWLPACSAERKILPVTQLERKHCGVETIALNRPENAIVYNLHAVAVCLNANWNTHQVETHENQHVFSYALPGSENELTPLTRPTSRVLLHGVGSNTNGDYQFWIDGEIVGKGSGLEKGDMIKKGGNVVVGQDQGKLEETSTQNSPGSVKLWGVVLSEGDVVTEYHDCHVFSGSVVRWSQLYASESLHGDVSVYP</sequence>
<keyword evidence="2" id="KW-0479">Metal-binding</keyword>
<dbReference type="GO" id="GO:0046872">
    <property type="term" value="F:metal ion binding"/>
    <property type="evidence" value="ECO:0007669"/>
    <property type="project" value="UniProtKB-KW"/>
</dbReference>
<dbReference type="Pfam" id="PF00354">
    <property type="entry name" value="Pentaxin"/>
    <property type="match status" value="1"/>
</dbReference>
<evidence type="ECO:0000256" key="3">
    <source>
        <dbReference type="ARBA" id="ARBA00022837"/>
    </source>
</evidence>
<evidence type="ECO:0000256" key="1">
    <source>
        <dbReference type="ARBA" id="ARBA00001913"/>
    </source>
</evidence>
<organism evidence="7 8">
    <name type="scientific">Pocillopora damicornis</name>
    <name type="common">Cauliflower coral</name>
    <name type="synonym">Millepora damicornis</name>
    <dbReference type="NCBI Taxonomy" id="46731"/>
    <lineage>
        <taxon>Eukaryota</taxon>
        <taxon>Metazoa</taxon>
        <taxon>Cnidaria</taxon>
        <taxon>Anthozoa</taxon>
        <taxon>Hexacorallia</taxon>
        <taxon>Scleractinia</taxon>
        <taxon>Astrocoeniina</taxon>
        <taxon>Pocilloporidae</taxon>
        <taxon>Pocillopora</taxon>
    </lineage>
</organism>
<dbReference type="OrthoDB" id="547680at2759"/>
<dbReference type="Gene3D" id="2.60.120.200">
    <property type="match status" value="1"/>
</dbReference>
<dbReference type="SMART" id="SM00159">
    <property type="entry name" value="PTX"/>
    <property type="match status" value="1"/>
</dbReference>
<dbReference type="InterPro" id="IPR001759">
    <property type="entry name" value="PTX_dom"/>
</dbReference>
<keyword evidence="8" id="KW-1185">Reference proteome</keyword>
<evidence type="ECO:0000256" key="2">
    <source>
        <dbReference type="ARBA" id="ARBA00022723"/>
    </source>
</evidence>
<keyword evidence="5" id="KW-0325">Glycoprotein</keyword>
<keyword evidence="4" id="KW-1015">Disulfide bond</keyword>
<feature type="domain" description="Pentraxin (PTX)" evidence="6">
    <location>
        <begin position="163"/>
        <end position="342"/>
    </location>
</feature>